<proteinExistence type="predicted"/>
<sequence length="76" mass="8222">MQSTTEKLAEARSSLHTAVAAADDRHYRRQHAHHAATLAADVTLSADADVDQRRTASVYLDQAVGMCRQAGQCADQ</sequence>
<evidence type="ECO:0000313" key="2">
    <source>
        <dbReference type="Proteomes" id="UP000465622"/>
    </source>
</evidence>
<name>A0ABN5YHJ9_MYCME</name>
<gene>
    <name evidence="1" type="ORF">MMAGJ_68550</name>
</gene>
<dbReference type="Proteomes" id="UP000465622">
    <property type="component" value="Chromosome"/>
</dbReference>
<keyword evidence="2" id="KW-1185">Reference proteome</keyword>
<evidence type="ECO:0008006" key="3">
    <source>
        <dbReference type="Google" id="ProtNLM"/>
    </source>
</evidence>
<reference evidence="1 2" key="1">
    <citation type="journal article" date="2019" name="Emerg. Microbes Infect.">
        <title>Comprehensive subspecies identification of 175 nontuberculous mycobacteria species based on 7547 genomic profiles.</title>
        <authorList>
            <person name="Matsumoto Y."/>
            <person name="Kinjo T."/>
            <person name="Motooka D."/>
            <person name="Nabeya D."/>
            <person name="Jung N."/>
            <person name="Uechi K."/>
            <person name="Horii T."/>
            <person name="Iida T."/>
            <person name="Fujita J."/>
            <person name="Nakamura S."/>
        </authorList>
    </citation>
    <scope>NUCLEOTIDE SEQUENCE [LARGE SCALE GENOMIC DNA]</scope>
    <source>
        <strain evidence="1 2">JCM 12375</strain>
    </source>
</reference>
<accession>A0ABN5YHJ9</accession>
<evidence type="ECO:0000313" key="1">
    <source>
        <dbReference type="EMBL" id="BBX37573.1"/>
    </source>
</evidence>
<organism evidence="1 2">
    <name type="scientific">Mycolicibacterium mageritense</name>
    <name type="common">Mycobacterium mageritense</name>
    <dbReference type="NCBI Taxonomy" id="53462"/>
    <lineage>
        <taxon>Bacteria</taxon>
        <taxon>Bacillati</taxon>
        <taxon>Actinomycetota</taxon>
        <taxon>Actinomycetes</taxon>
        <taxon>Mycobacteriales</taxon>
        <taxon>Mycobacteriaceae</taxon>
        <taxon>Mycolicibacterium</taxon>
    </lineage>
</organism>
<dbReference type="EMBL" id="AP022567">
    <property type="protein sequence ID" value="BBX37573.1"/>
    <property type="molecule type" value="Genomic_DNA"/>
</dbReference>
<protein>
    <recommendedName>
        <fullName evidence="3">ESX-1 secretion-associated protein</fullName>
    </recommendedName>
</protein>